<reference evidence="2 3" key="1">
    <citation type="submission" date="2018-08" db="EMBL/GenBank/DDBJ databases">
        <title>Genome and evolution of the arbuscular mycorrhizal fungus Diversispora epigaea (formerly Glomus versiforme) and its bacterial endosymbionts.</title>
        <authorList>
            <person name="Sun X."/>
            <person name="Fei Z."/>
            <person name="Harrison M."/>
        </authorList>
    </citation>
    <scope>NUCLEOTIDE SEQUENCE [LARGE SCALE GENOMIC DNA]</scope>
    <source>
        <strain evidence="2 3">IT104</strain>
    </source>
</reference>
<gene>
    <name evidence="2" type="ORF">Glove_420g41</name>
</gene>
<dbReference type="AlphaFoldDB" id="A0A397H3Y6"/>
<evidence type="ECO:0000313" key="3">
    <source>
        <dbReference type="Proteomes" id="UP000266861"/>
    </source>
</evidence>
<dbReference type="EMBL" id="PQFF01000372">
    <property type="protein sequence ID" value="RHZ55120.1"/>
    <property type="molecule type" value="Genomic_DNA"/>
</dbReference>
<name>A0A397H3Y6_9GLOM</name>
<comment type="caution">
    <text evidence="2">The sequence shown here is derived from an EMBL/GenBank/DDBJ whole genome shotgun (WGS) entry which is preliminary data.</text>
</comment>
<accession>A0A397H3Y6</accession>
<protein>
    <submittedName>
        <fullName evidence="2">Uncharacterized protein</fullName>
    </submittedName>
</protein>
<keyword evidence="3" id="KW-1185">Reference proteome</keyword>
<organism evidence="2 3">
    <name type="scientific">Diversispora epigaea</name>
    <dbReference type="NCBI Taxonomy" id="1348612"/>
    <lineage>
        <taxon>Eukaryota</taxon>
        <taxon>Fungi</taxon>
        <taxon>Fungi incertae sedis</taxon>
        <taxon>Mucoromycota</taxon>
        <taxon>Glomeromycotina</taxon>
        <taxon>Glomeromycetes</taxon>
        <taxon>Diversisporales</taxon>
        <taxon>Diversisporaceae</taxon>
        <taxon>Diversispora</taxon>
    </lineage>
</organism>
<feature type="coiled-coil region" evidence="1">
    <location>
        <begin position="26"/>
        <end position="134"/>
    </location>
</feature>
<evidence type="ECO:0000256" key="1">
    <source>
        <dbReference type="SAM" id="Coils"/>
    </source>
</evidence>
<dbReference type="Proteomes" id="UP000266861">
    <property type="component" value="Unassembled WGS sequence"/>
</dbReference>
<proteinExistence type="predicted"/>
<keyword evidence="1" id="KW-0175">Coiled coil</keyword>
<evidence type="ECO:0000313" key="2">
    <source>
        <dbReference type="EMBL" id="RHZ55120.1"/>
    </source>
</evidence>
<sequence length="136" mass="16084">MFHLSFTNILVFNLITDVRTNIKLLANSARGDNTFLKDEIDNLQTQTELKLMQIQNRCYTFENEVTQLRQEVINLRNINLNQQELTNELGTINKTLKEQLDDLTDKNKTIQSEINEKTRLYKQAQDRLDECQDENY</sequence>